<sequence length="223" mass="24314">METSGTALFSDDVAVGVKRDFVDLLRRGLPPEKAVAALKKDWADSIADADDGPTFWLALATTAWMYGGLDEDVKQKAIEVIDNGYSPTRWSGAALARRRAVLAELRTQLLSPQPKPKRPRKLKAVEPPPQHELEAPDGLGKAIAFSMPGAAFMQVYLERVVGTSRGGGSIFVAECGYDDVDLEWLCGGSLQVTYPESAKVQQRSDSHFYCGEVTPIVYRTKPA</sequence>
<organism evidence="2">
    <name type="scientific">Ralstonia solanacearum</name>
    <name type="common">Pseudomonas solanacearum</name>
    <dbReference type="NCBI Taxonomy" id="305"/>
    <lineage>
        <taxon>Bacteria</taxon>
        <taxon>Pseudomonadati</taxon>
        <taxon>Pseudomonadota</taxon>
        <taxon>Betaproteobacteria</taxon>
        <taxon>Burkholderiales</taxon>
        <taxon>Burkholderiaceae</taxon>
        <taxon>Ralstonia</taxon>
        <taxon>Ralstonia solanacearum species complex</taxon>
    </lineage>
</organism>
<dbReference type="EMBL" id="LN899819">
    <property type="protein sequence ID" value="CUV11385.1"/>
    <property type="molecule type" value="Genomic_DNA"/>
</dbReference>
<evidence type="ECO:0000256" key="1">
    <source>
        <dbReference type="SAM" id="MobiDB-lite"/>
    </source>
</evidence>
<proteinExistence type="predicted"/>
<dbReference type="PATRIC" id="fig|305.106.peg.2352"/>
<accession>A0A0S4TN27</accession>
<dbReference type="AlphaFoldDB" id="A0A0S4TN27"/>
<gene>
    <name evidence="2" type="ORF">RUN39_v1_120009</name>
</gene>
<protein>
    <submittedName>
        <fullName evidence="2">Uncharacterized protein</fullName>
    </submittedName>
</protein>
<reference evidence="2" key="1">
    <citation type="submission" date="2015-10" db="EMBL/GenBank/DDBJ databases">
        <authorList>
            <person name="Gilbert D.G."/>
        </authorList>
    </citation>
    <scope>NUCLEOTIDE SEQUENCE</scope>
    <source>
        <strain evidence="2">Phyl III-seqv23</strain>
    </source>
</reference>
<evidence type="ECO:0000313" key="2">
    <source>
        <dbReference type="EMBL" id="CUV11385.1"/>
    </source>
</evidence>
<feature type="region of interest" description="Disordered" evidence="1">
    <location>
        <begin position="111"/>
        <end position="133"/>
    </location>
</feature>
<name>A0A0S4TN27_RALSL</name>